<dbReference type="EMBL" id="CP071793">
    <property type="protein sequence ID" value="QTD51292.1"/>
    <property type="molecule type" value="Genomic_DNA"/>
</dbReference>
<keyword evidence="7" id="KW-1185">Reference proteome</keyword>
<keyword evidence="2 4" id="KW-0238">DNA-binding</keyword>
<feature type="DNA-binding region" description="H-T-H motif" evidence="4">
    <location>
        <begin position="26"/>
        <end position="45"/>
    </location>
</feature>
<keyword evidence="1" id="KW-0805">Transcription regulation</keyword>
<dbReference type="SUPFAM" id="SSF48498">
    <property type="entry name" value="Tetracyclin repressor-like, C-terminal domain"/>
    <property type="match status" value="1"/>
</dbReference>
<dbReference type="PANTHER" id="PTHR47506">
    <property type="entry name" value="TRANSCRIPTIONAL REGULATORY PROTEIN"/>
    <property type="match status" value="1"/>
</dbReference>
<evidence type="ECO:0000256" key="1">
    <source>
        <dbReference type="ARBA" id="ARBA00023015"/>
    </source>
</evidence>
<dbReference type="InterPro" id="IPR009057">
    <property type="entry name" value="Homeodomain-like_sf"/>
</dbReference>
<keyword evidence="3" id="KW-0804">Transcription</keyword>
<evidence type="ECO:0000256" key="4">
    <source>
        <dbReference type="PROSITE-ProRule" id="PRU00335"/>
    </source>
</evidence>
<proteinExistence type="predicted"/>
<feature type="domain" description="HTH tetR-type" evidence="5">
    <location>
        <begin position="3"/>
        <end position="63"/>
    </location>
</feature>
<name>A0A8A4TQD0_SULCO</name>
<reference evidence="6" key="1">
    <citation type="submission" date="2021-03" db="EMBL/GenBank/DDBJ databases">
        <title>Acanthopleuribacteraceae sp. M133.</title>
        <authorList>
            <person name="Wang G."/>
        </authorList>
    </citation>
    <scope>NUCLEOTIDE SEQUENCE</scope>
    <source>
        <strain evidence="6">M133</strain>
    </source>
</reference>
<dbReference type="Pfam" id="PF00440">
    <property type="entry name" value="TetR_N"/>
    <property type="match status" value="1"/>
</dbReference>
<gene>
    <name evidence="6" type="ORF">J3U87_02390</name>
</gene>
<dbReference type="PROSITE" id="PS50977">
    <property type="entry name" value="HTH_TETR_2"/>
    <property type="match status" value="1"/>
</dbReference>
<evidence type="ECO:0000313" key="7">
    <source>
        <dbReference type="Proteomes" id="UP000663929"/>
    </source>
</evidence>
<dbReference type="Pfam" id="PF16925">
    <property type="entry name" value="TetR_C_13"/>
    <property type="match status" value="1"/>
</dbReference>
<dbReference type="InterPro" id="IPR036271">
    <property type="entry name" value="Tet_transcr_reg_TetR-rel_C_sf"/>
</dbReference>
<evidence type="ECO:0000259" key="5">
    <source>
        <dbReference type="PROSITE" id="PS50977"/>
    </source>
</evidence>
<evidence type="ECO:0000256" key="3">
    <source>
        <dbReference type="ARBA" id="ARBA00023163"/>
    </source>
</evidence>
<dbReference type="Gene3D" id="1.10.357.10">
    <property type="entry name" value="Tetracycline Repressor, domain 2"/>
    <property type="match status" value="1"/>
</dbReference>
<dbReference type="GO" id="GO:0003677">
    <property type="term" value="F:DNA binding"/>
    <property type="evidence" value="ECO:0007669"/>
    <property type="project" value="UniProtKB-UniRule"/>
</dbReference>
<dbReference type="RefSeq" id="WP_237381424.1">
    <property type="nucleotide sequence ID" value="NZ_CP071793.1"/>
</dbReference>
<dbReference type="KEGG" id="scor:J3U87_02390"/>
<dbReference type="Proteomes" id="UP000663929">
    <property type="component" value="Chromosome"/>
</dbReference>
<protein>
    <submittedName>
        <fullName evidence="6">TetR family transcriptional regulator C-terminal domain-containing protein</fullName>
    </submittedName>
</protein>
<sequence length="192" mass="22075">MKQDTKRLLLEKGLEILTRKGFNNTGIQEVLSAVGVPKGSFYHYFKSKEDFGLQVVDYYAQTSIDRMDRFMKDEAFPPLERLRRFFENAVKEMKENEFCGGCFIGNMSQEMGDLSESFEKKLERKWQASRSCIAHCLIAARQAGDLKLTCDADDLADFLLNAWQGALMRMKVTKSADPLELYLQIVFVDLLK</sequence>
<evidence type="ECO:0000313" key="6">
    <source>
        <dbReference type="EMBL" id="QTD51292.1"/>
    </source>
</evidence>
<dbReference type="InterPro" id="IPR001647">
    <property type="entry name" value="HTH_TetR"/>
</dbReference>
<dbReference type="SUPFAM" id="SSF46689">
    <property type="entry name" value="Homeodomain-like"/>
    <property type="match status" value="1"/>
</dbReference>
<organism evidence="6 7">
    <name type="scientific">Sulfidibacter corallicola</name>
    <dbReference type="NCBI Taxonomy" id="2818388"/>
    <lineage>
        <taxon>Bacteria</taxon>
        <taxon>Pseudomonadati</taxon>
        <taxon>Acidobacteriota</taxon>
        <taxon>Holophagae</taxon>
        <taxon>Acanthopleuribacterales</taxon>
        <taxon>Acanthopleuribacteraceae</taxon>
        <taxon>Sulfidibacter</taxon>
    </lineage>
</organism>
<accession>A0A8A4TQD0</accession>
<dbReference type="InterPro" id="IPR011075">
    <property type="entry name" value="TetR_C"/>
</dbReference>
<dbReference type="PRINTS" id="PR00455">
    <property type="entry name" value="HTHTETR"/>
</dbReference>
<evidence type="ECO:0000256" key="2">
    <source>
        <dbReference type="ARBA" id="ARBA00023125"/>
    </source>
</evidence>
<dbReference type="PANTHER" id="PTHR47506:SF6">
    <property type="entry name" value="HTH-TYPE TRANSCRIPTIONAL REPRESSOR NEMR"/>
    <property type="match status" value="1"/>
</dbReference>
<dbReference type="AlphaFoldDB" id="A0A8A4TQD0"/>